<evidence type="ECO:0000313" key="10">
    <source>
        <dbReference type="Proteomes" id="UP000027318"/>
    </source>
</evidence>
<dbReference type="EMBL" id="JMSZ01000016">
    <property type="protein sequence ID" value="KDE40601.1"/>
    <property type="molecule type" value="Genomic_DNA"/>
</dbReference>
<dbReference type="RefSeq" id="WP_036544845.1">
    <property type="nucleotide sequence ID" value="NZ_JBKBNO010000001.1"/>
</dbReference>
<dbReference type="STRING" id="267850.ADINL_1193"/>
<feature type="transmembrane region" description="Helical" evidence="6">
    <location>
        <begin position="100"/>
        <end position="121"/>
    </location>
</feature>
<evidence type="ECO:0000256" key="2">
    <source>
        <dbReference type="ARBA" id="ARBA00022737"/>
    </source>
</evidence>
<proteinExistence type="predicted"/>
<evidence type="ECO:0000256" key="5">
    <source>
        <dbReference type="PROSITE-ProRule" id="PRU00339"/>
    </source>
</evidence>
<dbReference type="GO" id="GO:0030313">
    <property type="term" value="C:cell envelope"/>
    <property type="evidence" value="ECO:0007669"/>
    <property type="project" value="UniProtKB-SubCell"/>
</dbReference>
<accession>A0A063Y763</accession>
<comment type="subcellular location">
    <subcellularLocation>
        <location evidence="1">Cell envelope</location>
    </subcellularLocation>
</comment>
<dbReference type="GO" id="GO:0016829">
    <property type="term" value="F:lyase activity"/>
    <property type="evidence" value="ECO:0007669"/>
    <property type="project" value="UniProtKB-KW"/>
</dbReference>
<dbReference type="GO" id="GO:0005886">
    <property type="term" value="C:plasma membrane"/>
    <property type="evidence" value="ECO:0007669"/>
    <property type="project" value="TreeGrafter"/>
</dbReference>
<dbReference type="AlphaFoldDB" id="A0A063Y763"/>
<dbReference type="Proteomes" id="UP000027318">
    <property type="component" value="Unassembled WGS sequence"/>
</dbReference>
<dbReference type="SMART" id="SM00028">
    <property type="entry name" value="TPR"/>
    <property type="match status" value="2"/>
</dbReference>
<reference evidence="9 10" key="1">
    <citation type="journal article" date="2005" name="Int. J. Syst. Evol. Microbiol.">
        <title>Nitrincola lacisaponensis gen. nov., sp. nov., a novel alkaliphilic bacterium isolated from an alkaline, saline lake.</title>
        <authorList>
            <person name="Dimitriu P.A."/>
            <person name="Shukla S.K."/>
            <person name="Conradt J."/>
            <person name="Marquez M.C."/>
            <person name="Ventosa A."/>
            <person name="Maglia A."/>
            <person name="Peyton B.M."/>
            <person name="Pinkart H.C."/>
            <person name="Mormile M.R."/>
        </authorList>
    </citation>
    <scope>NUCLEOTIDE SEQUENCE [LARGE SCALE GENOMIC DNA]</scope>
    <source>
        <strain evidence="9 10">4CA</strain>
    </source>
</reference>
<evidence type="ECO:0000256" key="3">
    <source>
        <dbReference type="ARBA" id="ARBA00022748"/>
    </source>
</evidence>
<keyword evidence="2" id="KW-0677">Repeat</keyword>
<dbReference type="OrthoDB" id="9776053at2"/>
<keyword evidence="10" id="KW-1185">Reference proteome</keyword>
<feature type="repeat" description="TPR" evidence="5">
    <location>
        <begin position="164"/>
        <end position="197"/>
    </location>
</feature>
<comment type="caution">
    <text evidence="9">The sequence shown here is derived from an EMBL/GenBank/DDBJ whole genome shotgun (WGS) entry which is preliminary data.</text>
</comment>
<evidence type="ECO:0000259" key="7">
    <source>
        <dbReference type="Pfam" id="PF23892"/>
    </source>
</evidence>
<keyword evidence="6" id="KW-0472">Membrane</keyword>
<dbReference type="NCBIfam" id="TIGR03142">
    <property type="entry name" value="cytochro_ccmI"/>
    <property type="match status" value="1"/>
</dbReference>
<dbReference type="PROSITE" id="PS50005">
    <property type="entry name" value="TPR"/>
    <property type="match status" value="1"/>
</dbReference>
<dbReference type="InterPro" id="IPR056412">
    <property type="entry name" value="Ig_CycH"/>
</dbReference>
<organism evidence="9 10">
    <name type="scientific">Nitrincola lacisaponensis</name>
    <dbReference type="NCBI Taxonomy" id="267850"/>
    <lineage>
        <taxon>Bacteria</taxon>
        <taxon>Pseudomonadati</taxon>
        <taxon>Pseudomonadota</taxon>
        <taxon>Gammaproteobacteria</taxon>
        <taxon>Oceanospirillales</taxon>
        <taxon>Oceanospirillaceae</taxon>
        <taxon>Nitrincola</taxon>
    </lineage>
</organism>
<feature type="transmembrane region" description="Helical" evidence="6">
    <location>
        <begin position="6"/>
        <end position="24"/>
    </location>
</feature>
<protein>
    <submittedName>
        <fullName evidence="9">Cytochrome c heme lyase subunit CcmH</fullName>
    </submittedName>
</protein>
<dbReference type="PANTHER" id="PTHR47870">
    <property type="entry name" value="CYTOCHROME C-TYPE BIOGENESIS PROTEIN CCMH"/>
    <property type="match status" value="1"/>
</dbReference>
<dbReference type="InterPro" id="IPR019734">
    <property type="entry name" value="TPR_rpt"/>
</dbReference>
<feature type="domain" description="Cytochrome c-type biogenesis protein H TPR" evidence="8">
    <location>
        <begin position="125"/>
        <end position="269"/>
    </location>
</feature>
<dbReference type="InterPro" id="IPR011990">
    <property type="entry name" value="TPR-like_helical_dom_sf"/>
</dbReference>
<keyword evidence="6" id="KW-0812">Transmembrane</keyword>
<evidence type="ECO:0000259" key="8">
    <source>
        <dbReference type="Pfam" id="PF23914"/>
    </source>
</evidence>
<gene>
    <name evidence="9" type="ORF">ADINL_1193</name>
</gene>
<dbReference type="Gene3D" id="1.25.40.10">
    <property type="entry name" value="Tetratricopeptide repeat domain"/>
    <property type="match status" value="1"/>
</dbReference>
<evidence type="ECO:0000256" key="1">
    <source>
        <dbReference type="ARBA" id="ARBA00004196"/>
    </source>
</evidence>
<dbReference type="SUPFAM" id="SSF48452">
    <property type="entry name" value="TPR-like"/>
    <property type="match status" value="1"/>
</dbReference>
<feature type="domain" description="Cytochrome c-type biogenesis protein H Ig-like" evidence="7">
    <location>
        <begin position="303"/>
        <end position="409"/>
    </location>
</feature>
<sequence length="414" mass="45625">MTLLWIGIGVLTLIAVIIVFWPLLRSRHEQTVVETEADRTAQNIAIFRERLEELEKEKASGTLTETSFLELKTELEKNLLIDAEENRRQVPVLRVGQSQLITITLLALLVPTLSFGLYAYLGRADDLASKLAMDSWQQAPLTDMTIEEAIAQLESELERRPQNAEGWYLLATTRMNMNQFDAAVEAFRQSLKHLPEQTPEFPMVMGQLAQAMFFAAQGEMTDAVITQVEATLRLDPDELTALGLLGIAAFEVGEYEAAIMHWERALRSADGQSAESLQTGIARARAELGQDGQSGVEPEGPGIRIDLDVDPAIATEIRSDQFVFVYARAPGERMPITVERIQVGALPAEIFLSASSSMVEGVQLSDFESVDLVARISVSGTAEQQSGDFKGELSNVKVADGDMSVRLVISERVE</sequence>
<name>A0A063Y763_9GAMM</name>
<dbReference type="Pfam" id="PF23892">
    <property type="entry name" value="Ig_CycH"/>
    <property type="match status" value="1"/>
</dbReference>
<evidence type="ECO:0000313" key="9">
    <source>
        <dbReference type="EMBL" id="KDE40601.1"/>
    </source>
</evidence>
<keyword evidence="4 5" id="KW-0802">TPR repeat</keyword>
<dbReference type="GO" id="GO:0017004">
    <property type="term" value="P:cytochrome complex assembly"/>
    <property type="evidence" value="ECO:0007669"/>
    <property type="project" value="UniProtKB-KW"/>
</dbReference>
<evidence type="ECO:0000256" key="6">
    <source>
        <dbReference type="SAM" id="Phobius"/>
    </source>
</evidence>
<dbReference type="InterPro" id="IPR056413">
    <property type="entry name" value="TPR_CcmH_CycH"/>
</dbReference>
<evidence type="ECO:0000256" key="4">
    <source>
        <dbReference type="ARBA" id="ARBA00022803"/>
    </source>
</evidence>
<dbReference type="Pfam" id="PF23914">
    <property type="entry name" value="TPR_CcmH_CycH"/>
    <property type="match status" value="1"/>
</dbReference>
<keyword evidence="6" id="KW-1133">Transmembrane helix</keyword>
<keyword evidence="3" id="KW-0201">Cytochrome c-type biogenesis</keyword>
<dbReference type="PANTHER" id="PTHR47870:SF4">
    <property type="entry name" value="CYTOCHROME C-TYPE BIOGENESIS PROTEIN CYCH"/>
    <property type="match status" value="1"/>
</dbReference>
<dbReference type="InterPro" id="IPR051263">
    <property type="entry name" value="C-type_cytochrome_biogenesis"/>
</dbReference>
<dbReference type="PATRIC" id="fig|267850.7.peg.1188"/>
<dbReference type="InterPro" id="IPR017560">
    <property type="entry name" value="Cyt_c_biogenesis_CcmI"/>
</dbReference>
<keyword evidence="9" id="KW-0456">Lyase</keyword>